<proteinExistence type="predicted"/>
<sequence>MRNMYEVFDDFEMAETKQERMLVIEKNLSQTLVQVLELTFHPAYQWHITDIPDDYIYPEQNKIPGMAPVQLSTELRKMYMFRKGEQTADNLPPAKRQQLLLQILESLEPREAEVLGGILRKDQGVRGLDYEFVKEAFPNLIP</sequence>
<accession>A0A6J5LFH0</accession>
<dbReference type="InterPro" id="IPR045491">
    <property type="entry name" value="DUF6433"/>
</dbReference>
<name>A0A6J5LFH0_9CAUD</name>
<gene>
    <name evidence="1" type="ORF">UFOVP250_114</name>
</gene>
<dbReference type="EMBL" id="LR796270">
    <property type="protein sequence ID" value="CAB4133304.1"/>
    <property type="molecule type" value="Genomic_DNA"/>
</dbReference>
<evidence type="ECO:0000313" key="1">
    <source>
        <dbReference type="EMBL" id="CAB4133304.1"/>
    </source>
</evidence>
<dbReference type="Pfam" id="PF20025">
    <property type="entry name" value="DUF6433"/>
    <property type="match status" value="1"/>
</dbReference>
<organism evidence="1">
    <name type="scientific">uncultured Caudovirales phage</name>
    <dbReference type="NCBI Taxonomy" id="2100421"/>
    <lineage>
        <taxon>Viruses</taxon>
        <taxon>Duplodnaviria</taxon>
        <taxon>Heunggongvirae</taxon>
        <taxon>Uroviricota</taxon>
        <taxon>Caudoviricetes</taxon>
        <taxon>Peduoviridae</taxon>
        <taxon>Maltschvirus</taxon>
        <taxon>Maltschvirus maltsch</taxon>
    </lineage>
</organism>
<protein>
    <submittedName>
        <fullName evidence="1">Uncharacterized protein</fullName>
    </submittedName>
</protein>
<reference evidence="1" key="1">
    <citation type="submission" date="2020-04" db="EMBL/GenBank/DDBJ databases">
        <authorList>
            <person name="Chiriac C."/>
            <person name="Salcher M."/>
            <person name="Ghai R."/>
            <person name="Kavagutti S V."/>
        </authorList>
    </citation>
    <scope>NUCLEOTIDE SEQUENCE</scope>
</reference>